<comment type="caution">
    <text evidence="1">The sequence shown here is derived from an EMBL/GenBank/DDBJ whole genome shotgun (WGS) entry which is preliminary data.</text>
</comment>
<dbReference type="OrthoDB" id="67296at2759"/>
<organism evidence="1 2">
    <name type="scientific">Trichonephila inaurata madagascariensis</name>
    <dbReference type="NCBI Taxonomy" id="2747483"/>
    <lineage>
        <taxon>Eukaryota</taxon>
        <taxon>Metazoa</taxon>
        <taxon>Ecdysozoa</taxon>
        <taxon>Arthropoda</taxon>
        <taxon>Chelicerata</taxon>
        <taxon>Arachnida</taxon>
        <taxon>Araneae</taxon>
        <taxon>Araneomorphae</taxon>
        <taxon>Entelegynae</taxon>
        <taxon>Araneoidea</taxon>
        <taxon>Nephilidae</taxon>
        <taxon>Trichonephila</taxon>
        <taxon>Trichonephila inaurata</taxon>
    </lineage>
</organism>
<accession>A0A8X6MAY6</accession>
<evidence type="ECO:0000313" key="2">
    <source>
        <dbReference type="Proteomes" id="UP000886998"/>
    </source>
</evidence>
<dbReference type="EMBL" id="BMAV01024952">
    <property type="protein sequence ID" value="GFS37299.1"/>
    <property type="molecule type" value="Genomic_DNA"/>
</dbReference>
<protein>
    <submittedName>
        <fullName evidence="1">Uncharacterized protein</fullName>
    </submittedName>
</protein>
<sequence>MSIYQSLPLYDCDVLRQTHNPVSGDFNESCAIIGDNNLLKSSLLFQAAISIASGGDQVFFICPKPLEYRPYHVEGMPEFSPLVLQCVKMM</sequence>
<keyword evidence="2" id="KW-1185">Reference proteome</keyword>
<dbReference type="AlphaFoldDB" id="A0A8X6MAY6"/>
<proteinExistence type="predicted"/>
<reference evidence="1" key="1">
    <citation type="submission" date="2020-08" db="EMBL/GenBank/DDBJ databases">
        <title>Multicomponent nature underlies the extraordinary mechanical properties of spider dragline silk.</title>
        <authorList>
            <person name="Kono N."/>
            <person name="Nakamura H."/>
            <person name="Mori M."/>
            <person name="Yoshida Y."/>
            <person name="Ohtoshi R."/>
            <person name="Malay A.D."/>
            <person name="Moran D.A.P."/>
            <person name="Tomita M."/>
            <person name="Numata K."/>
            <person name="Arakawa K."/>
        </authorList>
    </citation>
    <scope>NUCLEOTIDE SEQUENCE</scope>
</reference>
<dbReference type="Proteomes" id="UP000886998">
    <property type="component" value="Unassembled WGS sequence"/>
</dbReference>
<name>A0A8X6MAY6_9ARAC</name>
<evidence type="ECO:0000313" key="1">
    <source>
        <dbReference type="EMBL" id="GFS37299.1"/>
    </source>
</evidence>
<gene>
    <name evidence="1" type="primary">X975_26977</name>
    <name evidence="1" type="ORF">TNIN_164161</name>
</gene>